<feature type="domain" description="Putative collagen-binding" evidence="2">
    <location>
        <begin position="361"/>
        <end position="433"/>
    </location>
</feature>
<keyword evidence="1" id="KW-0732">Signal</keyword>
<dbReference type="Proteomes" id="UP001559025">
    <property type="component" value="Unassembled WGS sequence"/>
</dbReference>
<organism evidence="4 5">
    <name type="scientific">Neoaquamicrobium sediminum</name>
    <dbReference type="NCBI Taxonomy" id="1849104"/>
    <lineage>
        <taxon>Bacteria</taxon>
        <taxon>Pseudomonadati</taxon>
        <taxon>Pseudomonadota</taxon>
        <taxon>Alphaproteobacteria</taxon>
        <taxon>Hyphomicrobiales</taxon>
        <taxon>Phyllobacteriaceae</taxon>
        <taxon>Neoaquamicrobium</taxon>
    </lineage>
</organism>
<protein>
    <submittedName>
        <fullName evidence="4">DUF4038 domain-containing protein</fullName>
    </submittedName>
</protein>
<feature type="chain" id="PRO_5046436572" evidence="1">
    <location>
        <begin position="24"/>
        <end position="437"/>
    </location>
</feature>
<keyword evidence="5" id="KW-1185">Reference proteome</keyword>
<evidence type="ECO:0000259" key="3">
    <source>
        <dbReference type="Pfam" id="PF13204"/>
    </source>
</evidence>
<dbReference type="SUPFAM" id="SSF51445">
    <property type="entry name" value="(Trans)glycosidases"/>
    <property type="match status" value="1"/>
</dbReference>
<reference evidence="4 5" key="1">
    <citation type="submission" date="2024-01" db="EMBL/GenBank/DDBJ databases">
        <title>New evidence supports the origin of RcGTA from prophage.</title>
        <authorList>
            <person name="Xu Y."/>
            <person name="Liu B."/>
            <person name="Chen F."/>
        </authorList>
    </citation>
    <scope>NUCLEOTIDE SEQUENCE [LARGE SCALE GENOMIC DNA]</scope>
    <source>
        <strain evidence="4 5">CBW1107-2</strain>
    </source>
</reference>
<comment type="caution">
    <text evidence="4">The sequence shown here is derived from an EMBL/GenBank/DDBJ whole genome shotgun (WGS) entry which is preliminary data.</text>
</comment>
<dbReference type="Pfam" id="PF13204">
    <property type="entry name" value="Apiosidase"/>
    <property type="match status" value="1"/>
</dbReference>
<dbReference type="Gene3D" id="3.20.20.80">
    <property type="entry name" value="Glycosidases"/>
    <property type="match status" value="1"/>
</dbReference>
<dbReference type="Pfam" id="PF12904">
    <property type="entry name" value="Collagen_bind_2"/>
    <property type="match status" value="1"/>
</dbReference>
<gene>
    <name evidence="4" type="ORF">V1479_16895</name>
</gene>
<dbReference type="PANTHER" id="PTHR37836">
    <property type="entry name" value="LMO1036 PROTEIN"/>
    <property type="match status" value="1"/>
</dbReference>
<name>A0ABV3WWV1_9HYPH</name>
<evidence type="ECO:0000313" key="5">
    <source>
        <dbReference type="Proteomes" id="UP001559025"/>
    </source>
</evidence>
<dbReference type="InterPro" id="IPR017853">
    <property type="entry name" value="GH"/>
</dbReference>
<dbReference type="InterPro" id="IPR024749">
    <property type="entry name" value="Collagen-bd_put"/>
</dbReference>
<dbReference type="RefSeq" id="WP_368803974.1">
    <property type="nucleotide sequence ID" value="NZ_JAZHFV010000006.1"/>
</dbReference>
<sequence>MPATLRAILVSVLLLATASAAWASAFPLRIDDAGSYLVDSDDRPFLLHGDTAWSLIAELTREEVDVYLADRRSRGFNTLVVSLIEHKFASNAPANAYGNLPFAEGRPFEPNDAFFDHARWVLSRAREEGFVVLLTPAYLGFGGGEEGWYAQMQAAGTEKLEAYGRYLAEHFRGLDNIIWLHGGDYDPADPSLVEAVIDGLRAGGDSALAAAHGAPDSIPAQVWRNADWMDIETIYSYSDVHRQVLERYQMELGRPLLLLEGVYEGEHDSSEQSLREIAYGALLGGAAGQVFGNNPIWHFSGPGIYSVEETWREALASRGAESMTHLKTLFDGIAWWTLEPALVDGPIQAAGGRLMTAVAPDRSWSISYLVAPTGVEIDPSKFGAERLSIRWYDPSAGVMGQPTAVSADQGKPLAVAPPAPQNRAGFADWVLLVSAGE</sequence>
<evidence type="ECO:0000313" key="4">
    <source>
        <dbReference type="EMBL" id="MEX4008990.1"/>
    </source>
</evidence>
<dbReference type="InterPro" id="IPR025277">
    <property type="entry name" value="Apiosidase-like_cat_dom"/>
</dbReference>
<feature type="signal peptide" evidence="1">
    <location>
        <begin position="1"/>
        <end position="23"/>
    </location>
</feature>
<evidence type="ECO:0000256" key="1">
    <source>
        <dbReference type="SAM" id="SignalP"/>
    </source>
</evidence>
<accession>A0ABV3WWV1</accession>
<evidence type="ECO:0000259" key="2">
    <source>
        <dbReference type="Pfam" id="PF12904"/>
    </source>
</evidence>
<dbReference type="EMBL" id="JAZHFV010000006">
    <property type="protein sequence ID" value="MEX4008990.1"/>
    <property type="molecule type" value="Genomic_DNA"/>
</dbReference>
<dbReference type="PANTHER" id="PTHR37836:SF2">
    <property type="entry name" value="DUF4038 DOMAIN-CONTAINING PROTEIN"/>
    <property type="match status" value="1"/>
</dbReference>
<feature type="domain" description="Apiosidase-like catalytic" evidence="3">
    <location>
        <begin position="33"/>
        <end position="337"/>
    </location>
</feature>
<proteinExistence type="predicted"/>